<name>A0ABU1S0L6_9FLAO</name>
<dbReference type="InterPro" id="IPR050330">
    <property type="entry name" value="Bact_OuterMem_StrucFunc"/>
</dbReference>
<gene>
    <name evidence="4" type="ORF">J2W95_000374</name>
</gene>
<comment type="caution">
    <text evidence="4">The sequence shown here is derived from an EMBL/GenBank/DDBJ whole genome shotgun (WGS) entry which is preliminary data.</text>
</comment>
<organism evidence="4 5">
    <name type="scientific">Flavobacterium granuli</name>
    <dbReference type="NCBI Taxonomy" id="280093"/>
    <lineage>
        <taxon>Bacteria</taxon>
        <taxon>Pseudomonadati</taxon>
        <taxon>Bacteroidota</taxon>
        <taxon>Flavobacteriia</taxon>
        <taxon>Flavobacteriales</taxon>
        <taxon>Flavobacteriaceae</taxon>
        <taxon>Flavobacterium</taxon>
    </lineage>
</organism>
<dbReference type="EMBL" id="JAVDTX010000001">
    <property type="protein sequence ID" value="MDR6843694.1"/>
    <property type="molecule type" value="Genomic_DNA"/>
</dbReference>
<feature type="domain" description="OmpA-like" evidence="3">
    <location>
        <begin position="180"/>
        <end position="294"/>
    </location>
</feature>
<evidence type="ECO:0000259" key="3">
    <source>
        <dbReference type="PROSITE" id="PS51123"/>
    </source>
</evidence>
<dbReference type="InterPro" id="IPR006665">
    <property type="entry name" value="OmpA-like"/>
</dbReference>
<keyword evidence="2" id="KW-0732">Signal</keyword>
<dbReference type="Proteomes" id="UP001261871">
    <property type="component" value="Unassembled WGS sequence"/>
</dbReference>
<dbReference type="InterPro" id="IPR036737">
    <property type="entry name" value="OmpA-like_sf"/>
</dbReference>
<sequence>MKFFATLLFSFMVSCVFAQEQVSFFFESNKFVLQKEELLKLNKWLSVNKDVKVVGVYGFCDEEGSVGYNDTLAKKRINYVFNTIKNKIKIREDFKTRNFGELHTSSPIKAENRKVTLYYILPKDFVNEEKIIAPKKVVVVEKKKPKVKFSDVYVYENPDGSSVNIKIDTVFMKKVSLANIGEKLKLESMNFFVDTFAIMPQSRSVMFELLTVMQSCPDLKIQIQGHICCVKKDVRDLSTQRAKAICKFLEYNGIEKNRMTFVGFGSSKPLYTLPEKTEAEREANRRVEIEIIAN</sequence>
<evidence type="ECO:0000313" key="4">
    <source>
        <dbReference type="EMBL" id="MDR6843694.1"/>
    </source>
</evidence>
<dbReference type="PANTHER" id="PTHR30329:SF21">
    <property type="entry name" value="LIPOPROTEIN YIAD-RELATED"/>
    <property type="match status" value="1"/>
</dbReference>
<feature type="signal peptide" evidence="2">
    <location>
        <begin position="1"/>
        <end position="18"/>
    </location>
</feature>
<dbReference type="SUPFAM" id="SSF103088">
    <property type="entry name" value="OmpA-like"/>
    <property type="match status" value="2"/>
</dbReference>
<evidence type="ECO:0000256" key="2">
    <source>
        <dbReference type="SAM" id="SignalP"/>
    </source>
</evidence>
<keyword evidence="1" id="KW-0472">Membrane</keyword>
<dbReference type="PROSITE" id="PS51257">
    <property type="entry name" value="PROKAR_LIPOPROTEIN"/>
    <property type="match status" value="1"/>
</dbReference>
<evidence type="ECO:0000313" key="5">
    <source>
        <dbReference type="Proteomes" id="UP001261871"/>
    </source>
</evidence>
<accession>A0ABU1S0L6</accession>
<dbReference type="Gene3D" id="3.30.1330.60">
    <property type="entry name" value="OmpA-like domain"/>
    <property type="match status" value="2"/>
</dbReference>
<protein>
    <submittedName>
        <fullName evidence="4">Outer membrane protein OmpA-like peptidoglycan-associated protein</fullName>
    </submittedName>
</protein>
<dbReference type="Pfam" id="PF00691">
    <property type="entry name" value="OmpA"/>
    <property type="match status" value="1"/>
</dbReference>
<dbReference type="CDD" id="cd07185">
    <property type="entry name" value="OmpA_C-like"/>
    <property type="match status" value="1"/>
</dbReference>
<dbReference type="PANTHER" id="PTHR30329">
    <property type="entry name" value="STATOR ELEMENT OF FLAGELLAR MOTOR COMPLEX"/>
    <property type="match status" value="1"/>
</dbReference>
<dbReference type="PROSITE" id="PS51123">
    <property type="entry name" value="OMPA_2"/>
    <property type="match status" value="1"/>
</dbReference>
<proteinExistence type="predicted"/>
<evidence type="ECO:0000256" key="1">
    <source>
        <dbReference type="PROSITE-ProRule" id="PRU00473"/>
    </source>
</evidence>
<dbReference type="RefSeq" id="WP_310003345.1">
    <property type="nucleotide sequence ID" value="NZ_JAVDTX010000001.1"/>
</dbReference>
<feature type="chain" id="PRO_5046824977" evidence="2">
    <location>
        <begin position="19"/>
        <end position="294"/>
    </location>
</feature>
<reference evidence="4 5" key="1">
    <citation type="submission" date="2023-07" db="EMBL/GenBank/DDBJ databases">
        <title>Sorghum-associated microbial communities from plants grown in Nebraska, USA.</title>
        <authorList>
            <person name="Schachtman D."/>
        </authorList>
    </citation>
    <scope>NUCLEOTIDE SEQUENCE [LARGE SCALE GENOMIC DNA]</scope>
    <source>
        <strain evidence="4 5">BE124</strain>
    </source>
</reference>
<keyword evidence="5" id="KW-1185">Reference proteome</keyword>